<feature type="domain" description="HNH nuclease" evidence="1">
    <location>
        <begin position="48"/>
        <end position="99"/>
    </location>
</feature>
<dbReference type="OrthoDB" id="21336at10239"/>
<dbReference type="Pfam" id="PF13392">
    <property type="entry name" value="HNH_3"/>
    <property type="match status" value="1"/>
</dbReference>
<dbReference type="EMBL" id="KJ081346">
    <property type="protein sequence ID" value="AHJ87230.1"/>
    <property type="molecule type" value="Genomic_DNA"/>
</dbReference>
<dbReference type="SUPFAM" id="SSF54060">
    <property type="entry name" value="His-Me finger endonucleases"/>
    <property type="match status" value="1"/>
</dbReference>
<name>A0A0E3D9P0_9CAUD</name>
<dbReference type="GO" id="GO:0016788">
    <property type="term" value="F:hydrolase activity, acting on ester bonds"/>
    <property type="evidence" value="ECO:0007669"/>
    <property type="project" value="InterPro"/>
</dbReference>
<accession>A0A0E3D9P0</accession>
<dbReference type="InterPro" id="IPR010902">
    <property type="entry name" value="NUMOD4"/>
</dbReference>
<evidence type="ECO:0000259" key="1">
    <source>
        <dbReference type="SMART" id="SM00507"/>
    </source>
</evidence>
<reference evidence="2 3" key="2">
    <citation type="journal article" date="2015" name="Arch. Virol.">
        <title>Complete genome sequence analysis and identification of putative metallo-beta-lactamase and SpoIIIE homologs in Bacillus cereus group phage BCP8-2, a new member of the proposed Bastille-like group.</title>
        <authorList>
            <person name="Asare P.T."/>
            <person name="Bandara N."/>
            <person name="Jeong T.Y."/>
            <person name="Ryu S."/>
            <person name="Klumpp J."/>
            <person name="Kim K.P."/>
        </authorList>
    </citation>
    <scope>NUCLEOTIDE SEQUENCE [LARGE SCALE GENOMIC DNA]</scope>
    <source>
        <strain evidence="2">BCP8-2</strain>
    </source>
</reference>
<gene>
    <name evidence="2" type="ORF">BCP8-2_192</name>
</gene>
<dbReference type="Proteomes" id="UP000033014">
    <property type="component" value="Segment"/>
</dbReference>
<proteinExistence type="predicted"/>
<evidence type="ECO:0000313" key="2">
    <source>
        <dbReference type="EMBL" id="AHJ87230.1"/>
    </source>
</evidence>
<dbReference type="GeneID" id="24723456"/>
<dbReference type="GO" id="GO:0004519">
    <property type="term" value="F:endonuclease activity"/>
    <property type="evidence" value="ECO:0007669"/>
    <property type="project" value="UniProtKB-KW"/>
</dbReference>
<organism evidence="2 3">
    <name type="scientific">Bacillus phage BCP8-2</name>
    <dbReference type="NCBI Taxonomy" id="1129192"/>
    <lineage>
        <taxon>Viruses</taxon>
        <taxon>Duplodnaviria</taxon>
        <taxon>Heunggongvirae</taxon>
        <taxon>Uroviricota</taxon>
        <taxon>Caudoviricetes</taxon>
        <taxon>Herelleviridae</taxon>
        <taxon>Bastillevirinae</taxon>
        <taxon>Caeruleovirus</taxon>
        <taxon>Caeruleovirus BCP82</taxon>
    </lineage>
</organism>
<protein>
    <submittedName>
        <fullName evidence="2">Putative HNH endonuclease family protein</fullName>
    </submittedName>
</protein>
<dbReference type="Gene3D" id="3.90.75.20">
    <property type="match status" value="1"/>
</dbReference>
<evidence type="ECO:0000313" key="3">
    <source>
        <dbReference type="Proteomes" id="UP000033014"/>
    </source>
</evidence>
<dbReference type="SMART" id="SM00507">
    <property type="entry name" value="HNHc"/>
    <property type="match status" value="1"/>
</dbReference>
<sequence>METWKDIKGYEEYYEVSDKGRVNNKKRKRILKPHADSRGYLSVELGYKGKRKVIRMHQLVIQTFNPDGYFDKADVDHIDGNKHNNVLTNLEYVTHAENMRRWAIRHGETFIATSPEGEEFEYAIQADLCRDQPQLDFRHVSACLKGKLPHHKRWTFRYKEESNG</sequence>
<dbReference type="Pfam" id="PF07463">
    <property type="entry name" value="NUMOD4"/>
    <property type="match status" value="1"/>
</dbReference>
<dbReference type="KEGG" id="vg:24723456"/>
<dbReference type="RefSeq" id="YP_009149753.1">
    <property type="nucleotide sequence ID" value="NC_027355.1"/>
</dbReference>
<keyword evidence="2" id="KW-0540">Nuclease</keyword>
<dbReference type="InterPro" id="IPR044925">
    <property type="entry name" value="His-Me_finger_sf"/>
</dbReference>
<dbReference type="InterPro" id="IPR003615">
    <property type="entry name" value="HNH_nuc"/>
</dbReference>
<keyword evidence="2" id="KW-0378">Hydrolase</keyword>
<keyword evidence="3" id="KW-1185">Reference proteome</keyword>
<keyword evidence="2" id="KW-0255">Endonuclease</keyword>
<reference evidence="3" key="1">
    <citation type="submission" date="2014-01" db="EMBL/GenBank/DDBJ databases">
        <title>Genomic and Proteomic Analysis of Broad Host Range Virulent Bacillus Group Phage BCP8-2 Leading To the Creation of New Genus within Myoviruses.</title>
        <authorList>
            <person name="Bandara N."/>
            <person name="Asare P.T."/>
            <person name="Kim K.P."/>
        </authorList>
    </citation>
    <scope>NUCLEOTIDE SEQUENCE [LARGE SCALE GENOMIC DNA]</scope>
</reference>